<proteinExistence type="predicted"/>
<dbReference type="RefSeq" id="WP_380792133.1">
    <property type="nucleotide sequence ID" value="NZ_JBHTKR010000004.1"/>
</dbReference>
<dbReference type="Pfam" id="PF03695">
    <property type="entry name" value="UPF0149"/>
    <property type="match status" value="1"/>
</dbReference>
<keyword evidence="2" id="KW-1185">Reference proteome</keyword>
<gene>
    <name evidence="1" type="ORF">ACFQ3C_11135</name>
</gene>
<dbReference type="Gene3D" id="1.20.120.740">
    <property type="entry name" value="YgfB uncharacterised protein family UPF0149, PF03695"/>
    <property type="match status" value="1"/>
</dbReference>
<dbReference type="InterPro" id="IPR036255">
    <property type="entry name" value="YgfB-like_sf"/>
</dbReference>
<sequence length="92" mass="10016">MVADLDGFLYGVICSTVTIPSEEWMPLAIGGDPESVPRLVLSNIADLHMGIAQDLVADPTIVEPIFWQAHEGHVIAMDWCEGVMQAVALRLK</sequence>
<accession>A0ABW3TFH6</accession>
<reference evidence="2" key="1">
    <citation type="journal article" date="2019" name="Int. J. Syst. Evol. Microbiol.">
        <title>The Global Catalogue of Microorganisms (GCM) 10K type strain sequencing project: providing services to taxonomists for standard genome sequencing and annotation.</title>
        <authorList>
            <consortium name="The Broad Institute Genomics Platform"/>
            <consortium name="The Broad Institute Genome Sequencing Center for Infectious Disease"/>
            <person name="Wu L."/>
            <person name="Ma J."/>
        </authorList>
    </citation>
    <scope>NUCLEOTIDE SEQUENCE [LARGE SCALE GENOMIC DNA]</scope>
    <source>
        <strain evidence="2">CCUG 55328</strain>
    </source>
</reference>
<name>A0ABW3TFH6_9RHOB</name>
<dbReference type="EMBL" id="JBHTKR010000004">
    <property type="protein sequence ID" value="MFD1195226.1"/>
    <property type="molecule type" value="Genomic_DNA"/>
</dbReference>
<dbReference type="InterPro" id="IPR011978">
    <property type="entry name" value="YgfB-like"/>
</dbReference>
<comment type="caution">
    <text evidence="1">The sequence shown here is derived from an EMBL/GenBank/DDBJ whole genome shotgun (WGS) entry which is preliminary data.</text>
</comment>
<organism evidence="1 2">
    <name type="scientific">Seohaeicola saemankumensis</name>
    <dbReference type="NCBI Taxonomy" id="481181"/>
    <lineage>
        <taxon>Bacteria</taxon>
        <taxon>Pseudomonadati</taxon>
        <taxon>Pseudomonadota</taxon>
        <taxon>Alphaproteobacteria</taxon>
        <taxon>Rhodobacterales</taxon>
        <taxon>Roseobacteraceae</taxon>
        <taxon>Seohaeicola</taxon>
    </lineage>
</organism>
<dbReference type="NCBIfam" id="TIGR02292">
    <property type="entry name" value="ygfB_yecA"/>
    <property type="match status" value="1"/>
</dbReference>
<evidence type="ECO:0000313" key="2">
    <source>
        <dbReference type="Proteomes" id="UP001597151"/>
    </source>
</evidence>
<dbReference type="Proteomes" id="UP001597151">
    <property type="component" value="Unassembled WGS sequence"/>
</dbReference>
<evidence type="ECO:0000313" key="1">
    <source>
        <dbReference type="EMBL" id="MFD1195226.1"/>
    </source>
</evidence>
<dbReference type="SUPFAM" id="SSF101327">
    <property type="entry name" value="YgfB-like"/>
    <property type="match status" value="1"/>
</dbReference>
<protein>
    <submittedName>
        <fullName evidence="1">UPF0149 family protein</fullName>
    </submittedName>
</protein>